<protein>
    <submittedName>
        <fullName evidence="2">Uncharacterized protein</fullName>
    </submittedName>
</protein>
<sequence>MICTCKTDCGAPTPQNNPERKGPSRAGEGSIIGCRYQRICSFQCCSNSASGGGNSTPNSERSGIMNNLTSGNSNVADGNMGLTGSLENQRST</sequence>
<proteinExistence type="predicted"/>
<comment type="caution">
    <text evidence="2">The sequence shown here is derived from an EMBL/GenBank/DDBJ whole genome shotgun (WGS) entry which is preliminary data.</text>
</comment>
<name>A0A4C1TGD2_EUMVA</name>
<dbReference type="AlphaFoldDB" id="A0A4C1TGD2"/>
<keyword evidence="3" id="KW-1185">Reference proteome</keyword>
<feature type="compositionally biased region" description="Polar residues" evidence="1">
    <location>
        <begin position="60"/>
        <end position="76"/>
    </location>
</feature>
<dbReference type="EMBL" id="BGZK01005091">
    <property type="protein sequence ID" value="GBP12477.1"/>
    <property type="molecule type" value="Genomic_DNA"/>
</dbReference>
<evidence type="ECO:0000313" key="2">
    <source>
        <dbReference type="EMBL" id="GBP12477.1"/>
    </source>
</evidence>
<evidence type="ECO:0000256" key="1">
    <source>
        <dbReference type="SAM" id="MobiDB-lite"/>
    </source>
</evidence>
<gene>
    <name evidence="2" type="ORF">EVAR_73459_1</name>
</gene>
<evidence type="ECO:0000313" key="3">
    <source>
        <dbReference type="Proteomes" id="UP000299102"/>
    </source>
</evidence>
<organism evidence="2 3">
    <name type="scientific">Eumeta variegata</name>
    <name type="common">Bagworm moth</name>
    <name type="synonym">Eumeta japonica</name>
    <dbReference type="NCBI Taxonomy" id="151549"/>
    <lineage>
        <taxon>Eukaryota</taxon>
        <taxon>Metazoa</taxon>
        <taxon>Ecdysozoa</taxon>
        <taxon>Arthropoda</taxon>
        <taxon>Hexapoda</taxon>
        <taxon>Insecta</taxon>
        <taxon>Pterygota</taxon>
        <taxon>Neoptera</taxon>
        <taxon>Endopterygota</taxon>
        <taxon>Lepidoptera</taxon>
        <taxon>Glossata</taxon>
        <taxon>Ditrysia</taxon>
        <taxon>Tineoidea</taxon>
        <taxon>Psychidae</taxon>
        <taxon>Oiketicinae</taxon>
        <taxon>Eumeta</taxon>
    </lineage>
</organism>
<reference evidence="2 3" key="1">
    <citation type="journal article" date="2019" name="Commun. Biol.">
        <title>The bagworm genome reveals a unique fibroin gene that provides high tensile strength.</title>
        <authorList>
            <person name="Kono N."/>
            <person name="Nakamura H."/>
            <person name="Ohtoshi R."/>
            <person name="Tomita M."/>
            <person name="Numata K."/>
            <person name="Arakawa K."/>
        </authorList>
    </citation>
    <scope>NUCLEOTIDE SEQUENCE [LARGE SCALE GENOMIC DNA]</scope>
</reference>
<feature type="region of interest" description="Disordered" evidence="1">
    <location>
        <begin position="47"/>
        <end position="92"/>
    </location>
</feature>
<feature type="region of interest" description="Disordered" evidence="1">
    <location>
        <begin position="9"/>
        <end position="28"/>
    </location>
</feature>
<dbReference type="Proteomes" id="UP000299102">
    <property type="component" value="Unassembled WGS sequence"/>
</dbReference>
<accession>A0A4C1TGD2</accession>